<dbReference type="PANTHER" id="PTHR22950">
    <property type="entry name" value="AMINO ACID TRANSPORTER"/>
    <property type="match status" value="1"/>
</dbReference>
<evidence type="ECO:0000256" key="14">
    <source>
        <dbReference type="SAM" id="MobiDB-lite"/>
    </source>
</evidence>
<dbReference type="PANTHER" id="PTHR22950:SF692">
    <property type="entry name" value="TRANSMEMBRANE AMINO ACID TRANSPORTER FAMILY PROTEIN"/>
    <property type="match status" value="1"/>
</dbReference>
<evidence type="ECO:0000256" key="8">
    <source>
        <dbReference type="ARBA" id="ARBA00022759"/>
    </source>
</evidence>
<dbReference type="Proteomes" id="UP001527925">
    <property type="component" value="Unassembled WGS sequence"/>
</dbReference>
<accession>A0ABR4NKU0</accession>
<dbReference type="EMBL" id="JADGIZ020000001">
    <property type="protein sequence ID" value="KAL2920100.1"/>
    <property type="molecule type" value="Genomic_DNA"/>
</dbReference>
<feature type="transmembrane region" description="Helical" evidence="15">
    <location>
        <begin position="359"/>
        <end position="386"/>
    </location>
</feature>
<feature type="compositionally biased region" description="Basic residues" evidence="14">
    <location>
        <begin position="23"/>
        <end position="42"/>
    </location>
</feature>
<evidence type="ECO:0000256" key="2">
    <source>
        <dbReference type="ARBA" id="ARBA00008066"/>
    </source>
</evidence>
<evidence type="ECO:0008006" key="20">
    <source>
        <dbReference type="Google" id="ProtNLM"/>
    </source>
</evidence>
<feature type="transmembrane region" description="Helical" evidence="15">
    <location>
        <begin position="574"/>
        <end position="595"/>
    </location>
</feature>
<keyword evidence="7" id="KW-0540">Nuclease</keyword>
<evidence type="ECO:0000256" key="13">
    <source>
        <dbReference type="ARBA" id="ARBA00023136"/>
    </source>
</evidence>
<feature type="transmembrane region" description="Helical" evidence="15">
    <location>
        <begin position="144"/>
        <end position="162"/>
    </location>
</feature>
<feature type="domain" description="Reverse transcriptase RNase H-like" evidence="17">
    <location>
        <begin position="603"/>
        <end position="687"/>
    </location>
</feature>
<keyword evidence="13 15" id="KW-0472">Membrane</keyword>
<dbReference type="SUPFAM" id="SSF56672">
    <property type="entry name" value="DNA/RNA polymerases"/>
    <property type="match status" value="1"/>
</dbReference>
<name>A0ABR4NKU0_9FUNG</name>
<evidence type="ECO:0000256" key="1">
    <source>
        <dbReference type="ARBA" id="ARBA00004141"/>
    </source>
</evidence>
<gene>
    <name evidence="18" type="ORF">HK105_200166</name>
</gene>
<dbReference type="InterPro" id="IPR041373">
    <property type="entry name" value="RT_RNaseH"/>
</dbReference>
<dbReference type="Pfam" id="PF17917">
    <property type="entry name" value="RT_RNaseH"/>
    <property type="match status" value="1"/>
</dbReference>
<evidence type="ECO:0000256" key="15">
    <source>
        <dbReference type="SAM" id="Phobius"/>
    </source>
</evidence>
<dbReference type="Pfam" id="PF01490">
    <property type="entry name" value="Aa_trans"/>
    <property type="match status" value="1"/>
</dbReference>
<keyword evidence="9" id="KW-0378">Hydrolase</keyword>
<evidence type="ECO:0000256" key="9">
    <source>
        <dbReference type="ARBA" id="ARBA00022801"/>
    </source>
</evidence>
<comment type="caution">
    <text evidence="18">The sequence shown here is derived from an EMBL/GenBank/DDBJ whole genome shotgun (WGS) entry which is preliminary data.</text>
</comment>
<evidence type="ECO:0000313" key="19">
    <source>
        <dbReference type="Proteomes" id="UP001527925"/>
    </source>
</evidence>
<keyword evidence="12 15" id="KW-1133">Transmembrane helix</keyword>
<feature type="transmembrane region" description="Helical" evidence="15">
    <location>
        <begin position="216"/>
        <end position="237"/>
    </location>
</feature>
<feature type="domain" description="Amino acid transporter transmembrane" evidence="16">
    <location>
        <begin position="137"/>
        <end position="559"/>
    </location>
</feature>
<evidence type="ECO:0000256" key="6">
    <source>
        <dbReference type="ARBA" id="ARBA00022695"/>
    </source>
</evidence>
<feature type="region of interest" description="Disordered" evidence="14">
    <location>
        <begin position="1"/>
        <end position="53"/>
    </location>
</feature>
<keyword evidence="5 15" id="KW-0812">Transmembrane</keyword>
<keyword evidence="11" id="KW-0029">Amino-acid transport</keyword>
<evidence type="ECO:0000256" key="4">
    <source>
        <dbReference type="ARBA" id="ARBA00022679"/>
    </source>
</evidence>
<feature type="transmembrane region" description="Helical" evidence="15">
    <location>
        <begin position="270"/>
        <end position="293"/>
    </location>
</feature>
<evidence type="ECO:0000259" key="17">
    <source>
        <dbReference type="Pfam" id="PF17917"/>
    </source>
</evidence>
<sequence>MPGSASAASLVAIDEDPEGLRTGSRRHSAAHSRTASQHRRPVGGHTENSSRDTFDGLLFAVRRRSSAPDGADHDGDHDTDRYVVSEDETSPLLAHPHLLPQIPRRGYSSGVDVHVSPHTGDAAPADHDIPPLEGMSKSTFTQSVINSVNLLVGLSLLSLPYTLKTGGWIMGIGCILAGGFTTLFTSFLLIKCMQLDPEIRTLGDIGQLAFGARGRWLVSSVYVFELMSCGISYVIVVGDTLKALWPALQLSHLKVVAAAVMIASSWVDSLAVLSISSSLGILASVSLLFITLYDGISAAHAPGSLWEPAATQLWPQDWSFLLLNMGIRIEPGLVIFTYSGHSVIPSIYTDMRSPRQFRAMISLSYMIAIFVWFVSVSTAVYLMFGADIEEEFTLNLYTAPGYSKPLNSMLLWILIIVPTCKYALLMNPVAHVFERMIQQAAQAAASRVDGSAGIPHTDAHITATTTHEISQGANASARRTPHNVPAPIALRVAVRTALGILVLFVSTCFPNFTHLISLVGALFSFFITLVFPCACHLVLFLPTLAWWEVAVDVLLVSLGLAGDTSVTGQIARAAVNWMCEFISCVAGLAATLTNLMRKRAKWKQTHVCTHASKQGLCDWIGQCHDDNQIHPVLYWSRKLHDPEIANAPFNLEFMALVEMLDNHRDLLELLTFSVWADHKSLAMIEESLKDSILTNGLWSVQTLKLARPEKHRVDLDVLLPLPYPAA</sequence>
<keyword evidence="3" id="KW-0813">Transport</keyword>
<keyword evidence="10" id="KW-0695">RNA-directed DNA polymerase</keyword>
<keyword evidence="4" id="KW-0808">Transferase</keyword>
<keyword evidence="8" id="KW-0255">Endonuclease</keyword>
<comment type="subcellular location">
    <subcellularLocation>
        <location evidence="1">Membrane</location>
        <topology evidence="1">Multi-pass membrane protein</topology>
    </subcellularLocation>
</comment>
<keyword evidence="19" id="KW-1185">Reference proteome</keyword>
<dbReference type="InterPro" id="IPR043502">
    <property type="entry name" value="DNA/RNA_pol_sf"/>
</dbReference>
<feature type="transmembrane region" description="Helical" evidence="15">
    <location>
        <begin position="406"/>
        <end position="425"/>
    </location>
</feature>
<dbReference type="InterPro" id="IPR013057">
    <property type="entry name" value="AA_transpt_TM"/>
</dbReference>
<reference evidence="18 19" key="1">
    <citation type="submission" date="2023-09" db="EMBL/GenBank/DDBJ databases">
        <title>Pangenome analysis of Batrachochytrium dendrobatidis and related Chytrids.</title>
        <authorList>
            <person name="Yacoub M.N."/>
            <person name="Stajich J.E."/>
            <person name="James T.Y."/>
        </authorList>
    </citation>
    <scope>NUCLEOTIDE SEQUENCE [LARGE SCALE GENOMIC DNA]</scope>
    <source>
        <strain evidence="18 19">JEL0888</strain>
    </source>
</reference>
<evidence type="ECO:0000256" key="12">
    <source>
        <dbReference type="ARBA" id="ARBA00022989"/>
    </source>
</evidence>
<evidence type="ECO:0000256" key="11">
    <source>
        <dbReference type="ARBA" id="ARBA00022970"/>
    </source>
</evidence>
<evidence type="ECO:0000256" key="7">
    <source>
        <dbReference type="ARBA" id="ARBA00022722"/>
    </source>
</evidence>
<keyword evidence="6" id="KW-0548">Nucleotidyltransferase</keyword>
<protein>
    <recommendedName>
        <fullName evidence="20">Amino acid transporter transmembrane domain-containing protein</fullName>
    </recommendedName>
</protein>
<organism evidence="18 19">
    <name type="scientific">Polyrhizophydium stewartii</name>
    <dbReference type="NCBI Taxonomy" id="2732419"/>
    <lineage>
        <taxon>Eukaryota</taxon>
        <taxon>Fungi</taxon>
        <taxon>Fungi incertae sedis</taxon>
        <taxon>Chytridiomycota</taxon>
        <taxon>Chytridiomycota incertae sedis</taxon>
        <taxon>Chytridiomycetes</taxon>
        <taxon>Rhizophydiales</taxon>
        <taxon>Rhizophydiales incertae sedis</taxon>
        <taxon>Polyrhizophydium</taxon>
    </lineage>
</organism>
<evidence type="ECO:0000259" key="16">
    <source>
        <dbReference type="Pfam" id="PF01490"/>
    </source>
</evidence>
<comment type="similarity">
    <text evidence="2">Belongs to the amino acid/polyamine transporter 2 family.</text>
</comment>
<proteinExistence type="inferred from homology"/>
<evidence type="ECO:0000313" key="18">
    <source>
        <dbReference type="EMBL" id="KAL2920100.1"/>
    </source>
</evidence>
<feature type="transmembrane region" description="Helical" evidence="15">
    <location>
        <begin position="512"/>
        <end position="531"/>
    </location>
</feature>
<evidence type="ECO:0000256" key="10">
    <source>
        <dbReference type="ARBA" id="ARBA00022918"/>
    </source>
</evidence>
<evidence type="ECO:0000256" key="3">
    <source>
        <dbReference type="ARBA" id="ARBA00022448"/>
    </source>
</evidence>
<feature type="transmembrane region" description="Helical" evidence="15">
    <location>
        <begin position="168"/>
        <end position="190"/>
    </location>
</feature>
<evidence type="ECO:0000256" key="5">
    <source>
        <dbReference type="ARBA" id="ARBA00022692"/>
    </source>
</evidence>